<sequence length="773" mass="87054">MRSCLFTSKPAHLLRTLLWQRCPVVIQHRLVFKLSKSEETNRIRNIGIIAHIDAGKTTTTERMLFYSGFSEHLGSVDDGDTVTDYMDQERERGITITSAAVTFDWNKHRVNLLDTPGHIDFTVEVERCLRVLDGTITVLDAAAGVEAQTLTVWRQANRYKIPSIMYLNKMDKPHADFQQCLQSIEKKLHVKAMPIFVPVSCDRNTLKQIDVVGKNLLTWDLKESTNGRKFDIKKISPDVDKTLWENLINWRTSMVETLADFDLKLEEHVLSDTPIADVPAIDLVRGLRRATLDRHVVPVLGGSSLRNMGIQPLIDSVCLYLPNPSDRNFEFTKFYGEDLCALVFKIIHHKERGTLTFLRVYNGSIKAKANLFNMNQNLSEKVTRLLQIYADDFQEILSSGPGTIVCVTGLKSSRTGDTITSSQSAANRARKTLQTLQEKELRSKGHQVTQSSELSDEDSHDDDDTSEAILAGMQIPTPVFFCSIEPPSTSSQRKMEMALECLQREDPSLQVEYKEETTQTILSGMGELHLEVIKNRIIKEFKVDVDLGPLQVAYREAISGKDIVQKENLNTRIGNQHHTVNLTMAVSHNPDAEKFTHIKIVNSEEAPSLQTIRRKYIKAIENGVKAALSGGPVLGYPVIDVEVSLLDFSMMRGTSLPMISACASQCVRHALEQAGPKLQEPFMKVEISTEEEWLSNILKDLSMRRGEVESIHYRDGVRLIEVLVPLVKLRGYSSDLRRISSGSATFVMELATFRDLSFEEEKKVIDKATGFSS</sequence>
<dbReference type="PROSITE" id="PS00301">
    <property type="entry name" value="G_TR_1"/>
    <property type="match status" value="1"/>
</dbReference>
<dbReference type="GO" id="GO:0003746">
    <property type="term" value="F:translation elongation factor activity"/>
    <property type="evidence" value="ECO:0007669"/>
    <property type="project" value="UniProtKB-KW"/>
</dbReference>
<dbReference type="InterPro" id="IPR035649">
    <property type="entry name" value="EFG_V"/>
</dbReference>
<name>A0A210QIY2_MIZYE</name>
<dbReference type="InterPro" id="IPR005517">
    <property type="entry name" value="Transl_elong_EFG/EF2_IV"/>
</dbReference>
<dbReference type="GO" id="GO:0005759">
    <property type="term" value="C:mitochondrial matrix"/>
    <property type="evidence" value="ECO:0007669"/>
    <property type="project" value="UniProtKB-ARBA"/>
</dbReference>
<evidence type="ECO:0000256" key="1">
    <source>
        <dbReference type="ARBA" id="ARBA00022741"/>
    </source>
</evidence>
<dbReference type="Pfam" id="PF00679">
    <property type="entry name" value="EFG_C"/>
    <property type="match status" value="1"/>
</dbReference>
<feature type="domain" description="Tr-type G" evidence="7">
    <location>
        <begin position="41"/>
        <end position="325"/>
    </location>
</feature>
<evidence type="ECO:0000259" key="7">
    <source>
        <dbReference type="PROSITE" id="PS51722"/>
    </source>
</evidence>
<dbReference type="Gene3D" id="3.30.70.240">
    <property type="match status" value="1"/>
</dbReference>
<dbReference type="CDD" id="cd16262">
    <property type="entry name" value="EFG_III"/>
    <property type="match status" value="1"/>
</dbReference>
<dbReference type="InterPro" id="IPR014721">
    <property type="entry name" value="Ribsml_uS5_D2-typ_fold_subgr"/>
</dbReference>
<dbReference type="EMBL" id="NEDP02003406">
    <property type="protein sequence ID" value="OWF48725.1"/>
    <property type="molecule type" value="Genomic_DNA"/>
</dbReference>
<dbReference type="AlphaFoldDB" id="A0A210QIY2"/>
<keyword evidence="4" id="KW-0496">Mitochondrion</keyword>
<dbReference type="CDD" id="cd01886">
    <property type="entry name" value="EF-G"/>
    <property type="match status" value="1"/>
</dbReference>
<dbReference type="Pfam" id="PF14492">
    <property type="entry name" value="EFG_III"/>
    <property type="match status" value="1"/>
</dbReference>
<keyword evidence="3" id="KW-0648">Protein biosynthesis</keyword>
<dbReference type="GO" id="GO:0032543">
    <property type="term" value="P:mitochondrial translation"/>
    <property type="evidence" value="ECO:0007669"/>
    <property type="project" value="TreeGrafter"/>
</dbReference>
<evidence type="ECO:0000313" key="9">
    <source>
        <dbReference type="Proteomes" id="UP000242188"/>
    </source>
</evidence>
<dbReference type="Pfam" id="PF00009">
    <property type="entry name" value="GTP_EFTU"/>
    <property type="match status" value="1"/>
</dbReference>
<dbReference type="PANTHER" id="PTHR43261:SF1">
    <property type="entry name" value="RIBOSOME-RELEASING FACTOR 2, MITOCHONDRIAL"/>
    <property type="match status" value="1"/>
</dbReference>
<dbReference type="SUPFAM" id="SSF54211">
    <property type="entry name" value="Ribosomal protein S5 domain 2-like"/>
    <property type="match status" value="1"/>
</dbReference>
<dbReference type="FunFam" id="3.30.70.870:FF:000001">
    <property type="entry name" value="Elongation factor G"/>
    <property type="match status" value="1"/>
</dbReference>
<comment type="caution">
    <text evidence="8">The sequence shown here is derived from an EMBL/GenBank/DDBJ whole genome shotgun (WGS) entry which is preliminary data.</text>
</comment>
<accession>A0A210QIY2</accession>
<dbReference type="FunFam" id="3.30.70.240:FF:000001">
    <property type="entry name" value="Elongation factor G"/>
    <property type="match status" value="1"/>
</dbReference>
<evidence type="ECO:0000256" key="2">
    <source>
        <dbReference type="ARBA" id="ARBA00022768"/>
    </source>
</evidence>
<dbReference type="SMART" id="SM00838">
    <property type="entry name" value="EFG_C"/>
    <property type="match status" value="1"/>
</dbReference>
<dbReference type="FunFam" id="3.40.50.300:FF:000514">
    <property type="entry name" value="Ribosome-releasing factor 2, mitochondrial"/>
    <property type="match status" value="1"/>
</dbReference>
<dbReference type="InterPro" id="IPR005225">
    <property type="entry name" value="Small_GTP-bd"/>
</dbReference>
<dbReference type="Proteomes" id="UP000242188">
    <property type="component" value="Unassembled WGS sequence"/>
</dbReference>
<proteinExistence type="predicted"/>
<keyword evidence="1" id="KW-0547">Nucleotide-binding</keyword>
<dbReference type="Gene3D" id="3.40.50.300">
    <property type="entry name" value="P-loop containing nucleotide triphosphate hydrolases"/>
    <property type="match status" value="1"/>
</dbReference>
<reference evidence="8 9" key="1">
    <citation type="journal article" date="2017" name="Nat. Ecol. Evol.">
        <title>Scallop genome provides insights into evolution of bilaterian karyotype and development.</title>
        <authorList>
            <person name="Wang S."/>
            <person name="Zhang J."/>
            <person name="Jiao W."/>
            <person name="Li J."/>
            <person name="Xun X."/>
            <person name="Sun Y."/>
            <person name="Guo X."/>
            <person name="Huan P."/>
            <person name="Dong B."/>
            <person name="Zhang L."/>
            <person name="Hu X."/>
            <person name="Sun X."/>
            <person name="Wang J."/>
            <person name="Zhao C."/>
            <person name="Wang Y."/>
            <person name="Wang D."/>
            <person name="Huang X."/>
            <person name="Wang R."/>
            <person name="Lv J."/>
            <person name="Li Y."/>
            <person name="Zhang Z."/>
            <person name="Liu B."/>
            <person name="Lu W."/>
            <person name="Hui Y."/>
            <person name="Liang J."/>
            <person name="Zhou Z."/>
            <person name="Hou R."/>
            <person name="Li X."/>
            <person name="Liu Y."/>
            <person name="Li H."/>
            <person name="Ning X."/>
            <person name="Lin Y."/>
            <person name="Zhao L."/>
            <person name="Xing Q."/>
            <person name="Dou J."/>
            <person name="Li Y."/>
            <person name="Mao J."/>
            <person name="Guo H."/>
            <person name="Dou H."/>
            <person name="Li T."/>
            <person name="Mu C."/>
            <person name="Jiang W."/>
            <person name="Fu Q."/>
            <person name="Fu X."/>
            <person name="Miao Y."/>
            <person name="Liu J."/>
            <person name="Yu Q."/>
            <person name="Li R."/>
            <person name="Liao H."/>
            <person name="Li X."/>
            <person name="Kong Y."/>
            <person name="Jiang Z."/>
            <person name="Chourrout D."/>
            <person name="Li R."/>
            <person name="Bao Z."/>
        </authorList>
    </citation>
    <scope>NUCLEOTIDE SEQUENCE [LARGE SCALE GENOMIC DNA]</scope>
    <source>
        <strain evidence="8 9">PY_sf001</strain>
    </source>
</reference>
<protein>
    <submittedName>
        <fullName evidence="8">Ribosome-releasing factor 2, mitochondrial</fullName>
    </submittedName>
</protein>
<dbReference type="InterPro" id="IPR027417">
    <property type="entry name" value="P-loop_NTPase"/>
</dbReference>
<keyword evidence="5" id="KW-0342">GTP-binding</keyword>
<dbReference type="SUPFAM" id="SSF50447">
    <property type="entry name" value="Translation proteins"/>
    <property type="match status" value="1"/>
</dbReference>
<evidence type="ECO:0000256" key="3">
    <source>
        <dbReference type="ARBA" id="ARBA00022917"/>
    </source>
</evidence>
<dbReference type="InterPro" id="IPR020568">
    <property type="entry name" value="Ribosomal_Su5_D2-typ_SF"/>
</dbReference>
<evidence type="ECO:0000256" key="5">
    <source>
        <dbReference type="ARBA" id="ARBA00023134"/>
    </source>
</evidence>
<evidence type="ECO:0000256" key="4">
    <source>
        <dbReference type="ARBA" id="ARBA00023128"/>
    </source>
</evidence>
<dbReference type="OrthoDB" id="198619at2759"/>
<dbReference type="InterPro" id="IPR035647">
    <property type="entry name" value="EFG_III/V"/>
</dbReference>
<feature type="region of interest" description="Disordered" evidence="6">
    <location>
        <begin position="437"/>
        <end position="464"/>
    </location>
</feature>
<keyword evidence="2" id="KW-0251">Elongation factor</keyword>
<dbReference type="Pfam" id="PF03764">
    <property type="entry name" value="EFG_IV"/>
    <property type="match status" value="1"/>
</dbReference>
<dbReference type="GO" id="GO:0032790">
    <property type="term" value="P:ribosome disassembly"/>
    <property type="evidence" value="ECO:0007669"/>
    <property type="project" value="TreeGrafter"/>
</dbReference>
<dbReference type="Gene3D" id="2.40.30.10">
    <property type="entry name" value="Translation factors"/>
    <property type="match status" value="1"/>
</dbReference>
<keyword evidence="9" id="KW-1185">Reference proteome</keyword>
<dbReference type="InterPro" id="IPR053905">
    <property type="entry name" value="EF-G-like_DII"/>
</dbReference>
<dbReference type="SUPFAM" id="SSF52540">
    <property type="entry name" value="P-loop containing nucleoside triphosphate hydrolases"/>
    <property type="match status" value="1"/>
</dbReference>
<dbReference type="SUPFAM" id="SSF54980">
    <property type="entry name" value="EF-G C-terminal domain-like"/>
    <property type="match status" value="2"/>
</dbReference>
<dbReference type="InterPro" id="IPR031157">
    <property type="entry name" value="G_TR_CS"/>
</dbReference>
<dbReference type="STRING" id="6573.A0A210QIY2"/>
<dbReference type="InterPro" id="IPR000640">
    <property type="entry name" value="EFG_V-like"/>
</dbReference>
<feature type="compositionally biased region" description="Acidic residues" evidence="6">
    <location>
        <begin position="454"/>
        <end position="464"/>
    </location>
</feature>
<organism evidence="8 9">
    <name type="scientific">Mizuhopecten yessoensis</name>
    <name type="common">Japanese scallop</name>
    <name type="synonym">Patinopecten yessoensis</name>
    <dbReference type="NCBI Taxonomy" id="6573"/>
    <lineage>
        <taxon>Eukaryota</taxon>
        <taxon>Metazoa</taxon>
        <taxon>Spiralia</taxon>
        <taxon>Lophotrochozoa</taxon>
        <taxon>Mollusca</taxon>
        <taxon>Bivalvia</taxon>
        <taxon>Autobranchia</taxon>
        <taxon>Pteriomorphia</taxon>
        <taxon>Pectinida</taxon>
        <taxon>Pectinoidea</taxon>
        <taxon>Pectinidae</taxon>
        <taxon>Mizuhopecten</taxon>
    </lineage>
</organism>
<dbReference type="InterPro" id="IPR000795">
    <property type="entry name" value="T_Tr_GTP-bd_dom"/>
</dbReference>
<gene>
    <name evidence="8" type="ORF">KP79_PYT10157</name>
</gene>
<dbReference type="GO" id="GO:0003924">
    <property type="term" value="F:GTPase activity"/>
    <property type="evidence" value="ECO:0007669"/>
    <property type="project" value="InterPro"/>
</dbReference>
<dbReference type="InterPro" id="IPR009022">
    <property type="entry name" value="EFG_III"/>
</dbReference>
<dbReference type="Gene3D" id="3.30.70.870">
    <property type="entry name" value="Elongation Factor G (Translational Gtpase), domain 3"/>
    <property type="match status" value="1"/>
</dbReference>
<dbReference type="PRINTS" id="PR00315">
    <property type="entry name" value="ELONGATNFCT"/>
</dbReference>
<dbReference type="GO" id="GO:0005525">
    <property type="term" value="F:GTP binding"/>
    <property type="evidence" value="ECO:0007669"/>
    <property type="project" value="UniProtKB-KW"/>
</dbReference>
<dbReference type="CDD" id="cd03713">
    <property type="entry name" value="EFG_mtEFG_C"/>
    <property type="match status" value="1"/>
</dbReference>
<evidence type="ECO:0000256" key="6">
    <source>
        <dbReference type="SAM" id="MobiDB-lite"/>
    </source>
</evidence>
<dbReference type="InterPro" id="IPR009000">
    <property type="entry name" value="Transl_B-barrel_sf"/>
</dbReference>
<evidence type="ECO:0000313" key="8">
    <source>
        <dbReference type="EMBL" id="OWF48725.1"/>
    </source>
</evidence>
<dbReference type="SMART" id="SM00889">
    <property type="entry name" value="EFG_IV"/>
    <property type="match status" value="1"/>
</dbReference>
<dbReference type="InterPro" id="IPR041095">
    <property type="entry name" value="EFG_II"/>
</dbReference>
<dbReference type="PANTHER" id="PTHR43261">
    <property type="entry name" value="TRANSLATION ELONGATION FACTOR G-RELATED"/>
    <property type="match status" value="1"/>
</dbReference>
<dbReference type="PROSITE" id="PS51722">
    <property type="entry name" value="G_TR_2"/>
    <property type="match status" value="1"/>
</dbReference>
<dbReference type="NCBIfam" id="TIGR00231">
    <property type="entry name" value="small_GTP"/>
    <property type="match status" value="1"/>
</dbReference>
<dbReference type="Gene3D" id="3.30.230.10">
    <property type="match status" value="1"/>
</dbReference>
<dbReference type="Pfam" id="PF22042">
    <property type="entry name" value="EF-G_D2"/>
    <property type="match status" value="1"/>
</dbReference>